<dbReference type="PANTHER" id="PTHR21342">
    <property type="entry name" value="PHOSPHOPANTETHEINE ADENYLYLTRANSFERASE"/>
    <property type="match status" value="1"/>
</dbReference>
<keyword evidence="4 9" id="KW-0547">Nucleotide-binding</keyword>
<dbReference type="InterPro" id="IPR004821">
    <property type="entry name" value="Cyt_trans-like"/>
</dbReference>
<dbReference type="Pfam" id="PF01467">
    <property type="entry name" value="CTP_transf_like"/>
    <property type="match status" value="1"/>
</dbReference>
<dbReference type="PANTHER" id="PTHR21342:SF1">
    <property type="entry name" value="PHOSPHOPANTETHEINE ADENYLYLTRANSFERASE"/>
    <property type="match status" value="1"/>
</dbReference>
<feature type="binding site" evidence="9">
    <location>
        <position position="35"/>
    </location>
    <ligand>
        <name>ATP</name>
        <dbReference type="ChEBI" id="CHEBI:30616"/>
    </ligand>
</feature>
<feature type="binding site" evidence="9">
    <location>
        <position position="105"/>
    </location>
    <ligand>
        <name>substrate</name>
    </ligand>
</feature>
<keyword evidence="7 9" id="KW-0173">Coenzyme A biosynthesis</keyword>
<comment type="function">
    <text evidence="9">Reversibly transfers an adenylyl group from ATP to 4'-phosphopantetheine, yielding dephospho-CoA (dPCoA) and pyrophosphate.</text>
</comment>
<protein>
    <recommendedName>
        <fullName evidence="9">Phosphopantetheine adenylyltransferase</fullName>
        <ecNumber evidence="9">2.7.7.3</ecNumber>
    </recommendedName>
    <alternativeName>
        <fullName evidence="9">Dephospho-CoA pyrophosphorylase</fullName>
    </alternativeName>
    <alternativeName>
        <fullName evidence="9">Pantetheine-phosphate adenylyltransferase</fullName>
        <shortName evidence="9">PPAT</shortName>
    </alternativeName>
</protein>
<feature type="binding site" evidence="9">
    <location>
        <position position="116"/>
    </location>
    <ligand>
        <name>ATP</name>
        <dbReference type="ChEBI" id="CHEBI:30616"/>
    </ligand>
</feature>
<feature type="binding site" evidence="9">
    <location>
        <position position="59"/>
    </location>
    <ligand>
        <name>substrate</name>
    </ligand>
</feature>
<dbReference type="EC" id="2.7.7.3" evidence="9"/>
<evidence type="ECO:0000256" key="6">
    <source>
        <dbReference type="ARBA" id="ARBA00022842"/>
    </source>
</evidence>
<comment type="catalytic activity">
    <reaction evidence="8 9">
        <text>(R)-4'-phosphopantetheine + ATP + H(+) = 3'-dephospho-CoA + diphosphate</text>
        <dbReference type="Rhea" id="RHEA:19801"/>
        <dbReference type="ChEBI" id="CHEBI:15378"/>
        <dbReference type="ChEBI" id="CHEBI:30616"/>
        <dbReference type="ChEBI" id="CHEBI:33019"/>
        <dbReference type="ChEBI" id="CHEBI:57328"/>
        <dbReference type="ChEBI" id="CHEBI:61723"/>
        <dbReference type="EC" id="2.7.7.3"/>
    </reaction>
</comment>
<dbReference type="CDD" id="cd02163">
    <property type="entry name" value="PPAT"/>
    <property type="match status" value="1"/>
</dbReference>
<dbReference type="GO" id="GO:0005737">
    <property type="term" value="C:cytoplasm"/>
    <property type="evidence" value="ECO:0007669"/>
    <property type="project" value="UniProtKB-SubCell"/>
</dbReference>
<keyword evidence="5 9" id="KW-0067">ATP-binding</keyword>
<evidence type="ECO:0000256" key="9">
    <source>
        <dbReference type="HAMAP-Rule" id="MF_00151"/>
    </source>
</evidence>
<comment type="cofactor">
    <cofactor evidence="9">
        <name>Mg(2+)</name>
        <dbReference type="ChEBI" id="CHEBI:18420"/>
    </cofactor>
</comment>
<reference evidence="11" key="2">
    <citation type="submission" date="2020-09" db="EMBL/GenBank/DDBJ databases">
        <authorList>
            <person name="Sun Q."/>
            <person name="Ohkuma M."/>
        </authorList>
    </citation>
    <scope>NUCLEOTIDE SEQUENCE</scope>
    <source>
        <strain evidence="11">JCM 3313</strain>
    </source>
</reference>
<comment type="pathway">
    <text evidence="9">Cofactor biosynthesis; coenzyme A biosynthesis; CoA from (R)-pantothenate: step 4/5.</text>
</comment>
<dbReference type="InterPro" id="IPR014729">
    <property type="entry name" value="Rossmann-like_a/b/a_fold"/>
</dbReference>
<reference evidence="11" key="1">
    <citation type="journal article" date="2014" name="Int. J. Syst. Evol. Microbiol.">
        <title>Complete genome sequence of Corynebacterium casei LMG S-19264T (=DSM 44701T), isolated from a smear-ripened cheese.</title>
        <authorList>
            <consortium name="US DOE Joint Genome Institute (JGI-PGF)"/>
            <person name="Walter F."/>
            <person name="Albersmeier A."/>
            <person name="Kalinowski J."/>
            <person name="Ruckert C."/>
        </authorList>
    </citation>
    <scope>NUCLEOTIDE SEQUENCE</scope>
    <source>
        <strain evidence="11">JCM 3313</strain>
    </source>
</reference>
<comment type="subunit">
    <text evidence="9">Homohexamer.</text>
</comment>
<dbReference type="GO" id="GO:0005524">
    <property type="term" value="F:ATP binding"/>
    <property type="evidence" value="ECO:0007669"/>
    <property type="project" value="UniProtKB-KW"/>
</dbReference>
<proteinExistence type="inferred from homology"/>
<dbReference type="PRINTS" id="PR01020">
    <property type="entry name" value="LPSBIOSNTHSS"/>
</dbReference>
<dbReference type="NCBIfam" id="TIGR00125">
    <property type="entry name" value="cyt_tran_rel"/>
    <property type="match status" value="1"/>
</dbReference>
<dbReference type="Gene3D" id="3.40.50.620">
    <property type="entry name" value="HUPs"/>
    <property type="match status" value="1"/>
</dbReference>
<keyword evidence="1 9" id="KW-0963">Cytoplasm</keyword>
<dbReference type="HAMAP" id="MF_00151">
    <property type="entry name" value="PPAT_bact"/>
    <property type="match status" value="1"/>
</dbReference>
<feature type="binding site" evidence="9">
    <location>
        <position position="91"/>
    </location>
    <ligand>
        <name>substrate</name>
    </ligand>
</feature>
<organism evidence="11 12">
    <name type="scientific">Saccharothrix coeruleofusca</name>
    <dbReference type="NCBI Taxonomy" id="33919"/>
    <lineage>
        <taxon>Bacteria</taxon>
        <taxon>Bacillati</taxon>
        <taxon>Actinomycetota</taxon>
        <taxon>Actinomycetes</taxon>
        <taxon>Pseudonocardiales</taxon>
        <taxon>Pseudonocardiaceae</taxon>
        <taxon>Saccharothrix</taxon>
    </lineage>
</organism>
<name>A0A918AK49_9PSEU</name>
<keyword evidence="3 9" id="KW-0548">Nucleotidyltransferase</keyword>
<comment type="subcellular location">
    <subcellularLocation>
        <location evidence="9">Cytoplasm</location>
    </subcellularLocation>
</comment>
<gene>
    <name evidence="9 11" type="primary">coaD</name>
    <name evidence="11" type="ORF">GCM10010185_19070</name>
</gene>
<dbReference type="AlphaFoldDB" id="A0A918AK49"/>
<feature type="binding site" evidence="9">
    <location>
        <begin position="27"/>
        <end position="28"/>
    </location>
    <ligand>
        <name>ATP</name>
        <dbReference type="ChEBI" id="CHEBI:30616"/>
    </ligand>
</feature>
<evidence type="ECO:0000259" key="10">
    <source>
        <dbReference type="Pfam" id="PF01467"/>
    </source>
</evidence>
<feature type="site" description="Transition state stabilizer" evidence="9">
    <location>
        <position position="35"/>
    </location>
</feature>
<evidence type="ECO:0000256" key="1">
    <source>
        <dbReference type="ARBA" id="ARBA00022490"/>
    </source>
</evidence>
<comment type="similarity">
    <text evidence="9">Belongs to the bacterial CoaD family.</text>
</comment>
<evidence type="ECO:0000313" key="12">
    <source>
        <dbReference type="Proteomes" id="UP000639606"/>
    </source>
</evidence>
<dbReference type="GO" id="GO:0015937">
    <property type="term" value="P:coenzyme A biosynthetic process"/>
    <property type="evidence" value="ECO:0007669"/>
    <property type="project" value="UniProtKB-UniRule"/>
</dbReference>
<dbReference type="GO" id="GO:0004595">
    <property type="term" value="F:pantetheine-phosphate adenylyltransferase activity"/>
    <property type="evidence" value="ECO:0007669"/>
    <property type="project" value="UniProtKB-UniRule"/>
</dbReference>
<evidence type="ECO:0000256" key="2">
    <source>
        <dbReference type="ARBA" id="ARBA00022679"/>
    </source>
</evidence>
<evidence type="ECO:0000256" key="5">
    <source>
        <dbReference type="ARBA" id="ARBA00022840"/>
    </source>
</evidence>
<evidence type="ECO:0000256" key="8">
    <source>
        <dbReference type="ARBA" id="ARBA00029346"/>
    </source>
</evidence>
<evidence type="ECO:0000256" key="7">
    <source>
        <dbReference type="ARBA" id="ARBA00022993"/>
    </source>
</evidence>
<keyword evidence="12" id="KW-1185">Reference proteome</keyword>
<feature type="binding site" evidence="9">
    <location>
        <begin position="106"/>
        <end position="108"/>
    </location>
    <ligand>
        <name>ATP</name>
        <dbReference type="ChEBI" id="CHEBI:30616"/>
    </ligand>
</feature>
<accession>A0A918AK49</accession>
<comment type="caution">
    <text evidence="11">The sequence shown here is derived from an EMBL/GenBank/DDBJ whole genome shotgun (WGS) entry which is preliminary data.</text>
</comment>
<feature type="binding site" evidence="9">
    <location>
        <position position="27"/>
    </location>
    <ligand>
        <name>substrate</name>
    </ligand>
</feature>
<evidence type="ECO:0000313" key="11">
    <source>
        <dbReference type="EMBL" id="GGP47440.1"/>
    </source>
</evidence>
<feature type="domain" description="Cytidyltransferase-like" evidence="10">
    <location>
        <begin position="23"/>
        <end position="149"/>
    </location>
</feature>
<dbReference type="InterPro" id="IPR001980">
    <property type="entry name" value="PPAT"/>
</dbReference>
<evidence type="ECO:0000256" key="3">
    <source>
        <dbReference type="ARBA" id="ARBA00022695"/>
    </source>
</evidence>
<keyword evidence="6 9" id="KW-0460">Magnesium</keyword>
<keyword evidence="2 9" id="KW-0808">Transferase</keyword>
<feature type="binding site" evidence="9">
    <location>
        <begin position="140"/>
        <end position="146"/>
    </location>
    <ligand>
        <name>ATP</name>
        <dbReference type="ChEBI" id="CHEBI:30616"/>
    </ligand>
</feature>
<evidence type="ECO:0000256" key="4">
    <source>
        <dbReference type="ARBA" id="ARBA00022741"/>
    </source>
</evidence>
<sequence>MRATTGLGASDRVLPSGVMTRAVCPGSYDPATNGHLDIIGRAAKLFDEVVVAVLINKNKRTLFSVEERTDMLREVTAQWTNVRVDSWHGLLVDYCRENDIRAIVKGLRAVSDYDYELQMAQMNHQLSGVDTLFMPTNPIYSFLASSLVKDVATYGGDVAALLPPSIMTRLQQRLAEGR</sequence>
<dbReference type="SUPFAM" id="SSF52374">
    <property type="entry name" value="Nucleotidylyl transferase"/>
    <property type="match status" value="1"/>
</dbReference>
<dbReference type="Proteomes" id="UP000639606">
    <property type="component" value="Unassembled WGS sequence"/>
</dbReference>
<dbReference type="EMBL" id="BMRG01000003">
    <property type="protein sequence ID" value="GGP47440.1"/>
    <property type="molecule type" value="Genomic_DNA"/>
</dbReference>
<dbReference type="NCBIfam" id="TIGR01510">
    <property type="entry name" value="coaD_prev_kdtB"/>
    <property type="match status" value="1"/>
</dbReference>